<dbReference type="InterPro" id="IPR006120">
    <property type="entry name" value="Resolvase_HTH_dom"/>
</dbReference>
<feature type="domain" description="Resolvase HTH" evidence="1">
    <location>
        <begin position="52"/>
        <end position="95"/>
    </location>
</feature>
<evidence type="ECO:0000259" key="1">
    <source>
        <dbReference type="Pfam" id="PF02796"/>
    </source>
</evidence>
<reference evidence="2" key="1">
    <citation type="journal article" date="2023" name="Int. J. Syst. Evol. Microbiol.">
        <title>&lt;i&gt;Holtiella tumoricola&lt;/i&gt; gen. nov. sp. nov., isolated from a human clinical sample.</title>
        <authorList>
            <person name="Allen-Vercoe E."/>
            <person name="Daigneault M.C."/>
            <person name="Vancuren S.J."/>
            <person name="Cochrane K."/>
            <person name="O'Neal L.L."/>
            <person name="Sankaranarayanan K."/>
            <person name="Lawson P.A."/>
        </authorList>
    </citation>
    <scope>NUCLEOTIDE SEQUENCE</scope>
    <source>
        <strain evidence="2">CC70A</strain>
    </source>
</reference>
<dbReference type="GO" id="GO:0000150">
    <property type="term" value="F:DNA strand exchange activity"/>
    <property type="evidence" value="ECO:0007669"/>
    <property type="project" value="InterPro"/>
</dbReference>
<dbReference type="AlphaFoldDB" id="A0AA42DJ47"/>
<organism evidence="2 3">
    <name type="scientific">Holtiella tumoricola</name>
    <dbReference type="NCBI Taxonomy" id="3018743"/>
    <lineage>
        <taxon>Bacteria</taxon>
        <taxon>Bacillati</taxon>
        <taxon>Bacillota</taxon>
        <taxon>Clostridia</taxon>
        <taxon>Lachnospirales</taxon>
        <taxon>Cellulosilyticaceae</taxon>
        <taxon>Holtiella</taxon>
    </lineage>
</organism>
<keyword evidence="3" id="KW-1185">Reference proteome</keyword>
<gene>
    <name evidence="2" type="ORF">PBV87_00010</name>
</gene>
<evidence type="ECO:0000313" key="2">
    <source>
        <dbReference type="EMBL" id="MDA3729895.1"/>
    </source>
</evidence>
<dbReference type="GO" id="GO:0003677">
    <property type="term" value="F:DNA binding"/>
    <property type="evidence" value="ECO:0007669"/>
    <property type="project" value="InterPro"/>
</dbReference>
<accession>A0AA42DJ47</accession>
<proteinExistence type="predicted"/>
<sequence>MKNTKRVSVTITTEMDEYFTDLAEKLSISKDKVIGQILIPAYEKHVSGIKPGRKDLFSNEDKHIMKSLYADGFSMRGLAKKFNCSVGTVHKIINEHIE</sequence>
<evidence type="ECO:0000313" key="3">
    <source>
        <dbReference type="Proteomes" id="UP001169242"/>
    </source>
</evidence>
<dbReference type="Pfam" id="PF02796">
    <property type="entry name" value="HTH_7"/>
    <property type="match status" value="1"/>
</dbReference>
<dbReference type="RefSeq" id="WP_271010665.1">
    <property type="nucleotide sequence ID" value="NZ_JAQIFT010000001.1"/>
</dbReference>
<dbReference type="Proteomes" id="UP001169242">
    <property type="component" value="Unassembled WGS sequence"/>
</dbReference>
<protein>
    <submittedName>
        <fullName evidence="2">Helix-turn-helix domain-containing protein</fullName>
    </submittedName>
</protein>
<dbReference type="Gene3D" id="1.10.10.60">
    <property type="entry name" value="Homeodomain-like"/>
    <property type="match status" value="1"/>
</dbReference>
<name>A0AA42DJ47_9FIRM</name>
<dbReference type="EMBL" id="JAQIFT010000001">
    <property type="protein sequence ID" value="MDA3729895.1"/>
    <property type="molecule type" value="Genomic_DNA"/>
</dbReference>
<comment type="caution">
    <text evidence="2">The sequence shown here is derived from an EMBL/GenBank/DDBJ whole genome shotgun (WGS) entry which is preliminary data.</text>
</comment>